<protein>
    <submittedName>
        <fullName evidence="1">Similarity</fullName>
    </submittedName>
</protein>
<sequence length="48" mass="5236">MHLPQNPHVLIIIEGMKPVLTGSCQLQVKPEPVGAIEATLKAFAEAWE</sequence>
<dbReference type="AlphaFoldDB" id="A8YJX9"/>
<dbReference type="EMBL" id="AM778952">
    <property type="protein sequence ID" value="CAO90249.1"/>
    <property type="molecule type" value="Genomic_DNA"/>
</dbReference>
<proteinExistence type="predicted"/>
<organism evidence="1">
    <name type="scientific">Microcystis aeruginosa (strain PCC 7806)</name>
    <dbReference type="NCBI Taxonomy" id="267872"/>
    <lineage>
        <taxon>Bacteria</taxon>
        <taxon>Bacillati</taxon>
        <taxon>Cyanobacteriota</taxon>
        <taxon>Cyanophyceae</taxon>
        <taxon>Oscillatoriophycideae</taxon>
        <taxon>Chroococcales</taxon>
        <taxon>Microcystaceae</taxon>
        <taxon>Microcystis</taxon>
    </lineage>
</organism>
<name>A8YJX9_MICA7</name>
<gene>
    <name evidence="1" type="ORF">IPF_351</name>
</gene>
<reference evidence="1" key="1">
    <citation type="submission" date="2007-08" db="EMBL/GenBank/DDBJ databases">
        <authorList>
            <person name="Frangeul L."/>
        </authorList>
    </citation>
    <scope>NUCLEOTIDE SEQUENCE</scope>
    <source>
        <strain evidence="1">PCC 7806</strain>
    </source>
</reference>
<accession>A8YJX9</accession>
<evidence type="ECO:0000313" key="1">
    <source>
        <dbReference type="EMBL" id="CAO90249.1"/>
    </source>
</evidence>